<dbReference type="SUPFAM" id="SSF50129">
    <property type="entry name" value="GroES-like"/>
    <property type="match status" value="1"/>
</dbReference>
<protein>
    <submittedName>
        <fullName evidence="2">NADPH2:quinone reductase</fullName>
    </submittedName>
</protein>
<dbReference type="Gene3D" id="3.40.50.720">
    <property type="entry name" value="NAD(P)-binding Rossmann-like Domain"/>
    <property type="match status" value="1"/>
</dbReference>
<dbReference type="InterPro" id="IPR013154">
    <property type="entry name" value="ADH-like_N"/>
</dbReference>
<dbReference type="InterPro" id="IPR011032">
    <property type="entry name" value="GroES-like_sf"/>
</dbReference>
<dbReference type="CDD" id="cd05280">
    <property type="entry name" value="MDR_yhdh_yhfp"/>
    <property type="match status" value="1"/>
</dbReference>
<reference evidence="2 3" key="1">
    <citation type="submission" date="2019-03" db="EMBL/GenBank/DDBJ databases">
        <title>Genomic Encyclopedia of Type Strains, Phase IV (KMG-IV): sequencing the most valuable type-strain genomes for metagenomic binning, comparative biology and taxonomic classification.</title>
        <authorList>
            <person name="Goeker M."/>
        </authorList>
    </citation>
    <scope>NUCLEOTIDE SEQUENCE [LARGE SCALE GENOMIC DNA]</scope>
    <source>
        <strain evidence="2 3">DSM 26377</strain>
    </source>
</reference>
<dbReference type="NCBIfam" id="TIGR02823">
    <property type="entry name" value="oxido_YhdH"/>
    <property type="match status" value="1"/>
</dbReference>
<dbReference type="InterPro" id="IPR020843">
    <property type="entry name" value="ER"/>
</dbReference>
<dbReference type="Pfam" id="PF00107">
    <property type="entry name" value="ADH_zinc_N"/>
    <property type="match status" value="1"/>
</dbReference>
<dbReference type="EMBL" id="SOBT01000010">
    <property type="protein sequence ID" value="TDU26475.1"/>
    <property type="molecule type" value="Genomic_DNA"/>
</dbReference>
<organism evidence="2 3">
    <name type="scientific">Panacagrimonas perspica</name>
    <dbReference type="NCBI Taxonomy" id="381431"/>
    <lineage>
        <taxon>Bacteria</taxon>
        <taxon>Pseudomonadati</taxon>
        <taxon>Pseudomonadota</taxon>
        <taxon>Gammaproteobacteria</taxon>
        <taxon>Nevskiales</taxon>
        <taxon>Nevskiaceae</taxon>
        <taxon>Panacagrimonas</taxon>
    </lineage>
</organism>
<dbReference type="GO" id="GO:0043957">
    <property type="term" value="F:acryloyl-CoA reductase (NADPH) activity"/>
    <property type="evidence" value="ECO:0007669"/>
    <property type="project" value="TreeGrafter"/>
</dbReference>
<dbReference type="InterPro" id="IPR036291">
    <property type="entry name" value="NAD(P)-bd_dom_sf"/>
</dbReference>
<dbReference type="InterPro" id="IPR014188">
    <property type="entry name" value="Acrylyl-CoA_reductase_AcuI"/>
</dbReference>
<dbReference type="Gene3D" id="3.90.180.10">
    <property type="entry name" value="Medium-chain alcohol dehydrogenases, catalytic domain"/>
    <property type="match status" value="1"/>
</dbReference>
<dbReference type="AlphaFoldDB" id="A0A4R7NYQ9"/>
<dbReference type="PANTHER" id="PTHR43677">
    <property type="entry name" value="SHORT-CHAIN DEHYDROGENASE/REDUCTASE"/>
    <property type="match status" value="1"/>
</dbReference>
<dbReference type="Proteomes" id="UP000295341">
    <property type="component" value="Unassembled WGS sequence"/>
</dbReference>
<evidence type="ECO:0000259" key="1">
    <source>
        <dbReference type="SMART" id="SM00829"/>
    </source>
</evidence>
<keyword evidence="3" id="KW-1185">Reference proteome</keyword>
<evidence type="ECO:0000313" key="2">
    <source>
        <dbReference type="EMBL" id="TDU26475.1"/>
    </source>
</evidence>
<dbReference type="InterPro" id="IPR013149">
    <property type="entry name" value="ADH-like_C"/>
</dbReference>
<comment type="caution">
    <text evidence="2">The sequence shown here is derived from an EMBL/GenBank/DDBJ whole genome shotgun (WGS) entry which is preliminary data.</text>
</comment>
<dbReference type="SMART" id="SM00829">
    <property type="entry name" value="PKS_ER"/>
    <property type="match status" value="1"/>
</dbReference>
<dbReference type="Pfam" id="PF08240">
    <property type="entry name" value="ADH_N"/>
    <property type="match status" value="1"/>
</dbReference>
<proteinExistence type="predicted"/>
<accession>A0A4R7NYQ9</accession>
<gene>
    <name evidence="2" type="ORF">DFR24_3501</name>
</gene>
<dbReference type="InterPro" id="IPR051397">
    <property type="entry name" value="Zn-ADH-like_protein"/>
</dbReference>
<name>A0A4R7NYQ9_9GAMM</name>
<feature type="domain" description="Enoyl reductase (ER)" evidence="1">
    <location>
        <begin position="45"/>
        <end position="354"/>
    </location>
</feature>
<sequence>MTVIRRGSTEDRSKLRSTLHLNKWAEPMSTFRAIRVHQVEKSFQSKFEDLSIDDLTPGEVVVRVAYSCLNFKDALAVTGKSRIMRQMPRVAGIDLSGVVESSSDPAYKNGDEVLVTGCNLGELLDGGLAEMARVPASAVVPLPKGLSLHEAMALGTAGFTAGLGVKRMLENHQVPELGPIVVTGPTGGVGSIAIQIFKRCGFEVIALTGKKAAAEDYLRKLGADQIEDRTTLDLGKKPLEAARFGGALDNLGGETLAGLTRNIRQWGTIASIGLAQSHELTTTVMPFILRGVSLLGINSVEVPREWRLDVWNKLAGDWRPKNLSDIVRRTITLDEVPAACAELMASSVQGRYVVKIGG</sequence>
<dbReference type="PANTHER" id="PTHR43677:SF1">
    <property type="entry name" value="ACRYLYL-COA REDUCTASE ACUI-RELATED"/>
    <property type="match status" value="1"/>
</dbReference>
<dbReference type="SUPFAM" id="SSF51735">
    <property type="entry name" value="NAD(P)-binding Rossmann-fold domains"/>
    <property type="match status" value="1"/>
</dbReference>
<evidence type="ECO:0000313" key="3">
    <source>
        <dbReference type="Proteomes" id="UP000295341"/>
    </source>
</evidence>